<dbReference type="PANTHER" id="PTHR43537:SF45">
    <property type="entry name" value="GNTR FAMILY REGULATORY PROTEIN"/>
    <property type="match status" value="1"/>
</dbReference>
<dbReference type="PANTHER" id="PTHR43537">
    <property type="entry name" value="TRANSCRIPTIONAL REGULATOR, GNTR FAMILY"/>
    <property type="match status" value="1"/>
</dbReference>
<dbReference type="RefSeq" id="WP_074066613.1">
    <property type="nucleotide sequence ID" value="NZ_CP017101.1"/>
</dbReference>
<dbReference type="GO" id="GO:0003677">
    <property type="term" value="F:DNA binding"/>
    <property type="evidence" value="ECO:0007669"/>
    <property type="project" value="UniProtKB-KW"/>
</dbReference>
<accession>A0A1L5NEL6</accession>
<evidence type="ECO:0000259" key="4">
    <source>
        <dbReference type="PROSITE" id="PS50949"/>
    </source>
</evidence>
<protein>
    <submittedName>
        <fullName evidence="5">GntR family transcriptional regulator protein</fullName>
    </submittedName>
</protein>
<gene>
    <name evidence="5" type="ORF">IE4872_CH00672</name>
</gene>
<feature type="domain" description="HTH gntR-type" evidence="4">
    <location>
        <begin position="23"/>
        <end position="90"/>
    </location>
</feature>
<dbReference type="SMART" id="SM00895">
    <property type="entry name" value="FCD"/>
    <property type="match status" value="1"/>
</dbReference>
<dbReference type="AlphaFoldDB" id="A0A1L5NEL6"/>
<name>A0A1L5NEL6_9HYPH</name>
<reference evidence="5 6" key="1">
    <citation type="submission" date="2016-09" db="EMBL/GenBank/DDBJ databases">
        <title>The complete genome sequences of Rhizobium gallicum, symbiovars gallicum and phaseoli, symbionts associated to common bean (Phaseolus vulgaris).</title>
        <authorList>
            <person name="Bustos P."/>
            <person name="Santamaria R.I."/>
            <person name="Perez-Carrascal O.M."/>
            <person name="Juarez S."/>
            <person name="Lozano L."/>
            <person name="Martinez-Flores I."/>
            <person name="Martinez-Romero E."/>
            <person name="Cevallos M."/>
            <person name="Romero D."/>
            <person name="Davila G."/>
            <person name="Gonzalez V."/>
        </authorList>
    </citation>
    <scope>NUCLEOTIDE SEQUENCE [LARGE SCALE GENOMIC DNA]</scope>
    <source>
        <strain evidence="5 6">IE4872</strain>
    </source>
</reference>
<dbReference type="SUPFAM" id="SSF46785">
    <property type="entry name" value="Winged helix' DNA-binding domain"/>
    <property type="match status" value="1"/>
</dbReference>
<evidence type="ECO:0000256" key="2">
    <source>
        <dbReference type="ARBA" id="ARBA00023125"/>
    </source>
</evidence>
<evidence type="ECO:0000256" key="1">
    <source>
        <dbReference type="ARBA" id="ARBA00023015"/>
    </source>
</evidence>
<dbReference type="Pfam" id="PF07729">
    <property type="entry name" value="FCD"/>
    <property type="match status" value="1"/>
</dbReference>
<dbReference type="STRING" id="56730.IE4872_CH00672"/>
<keyword evidence="3" id="KW-0804">Transcription</keyword>
<keyword evidence="1" id="KW-0805">Transcription regulation</keyword>
<dbReference type="InterPro" id="IPR036388">
    <property type="entry name" value="WH-like_DNA-bd_sf"/>
</dbReference>
<organism evidence="5 6">
    <name type="scientific">Rhizobium gallicum</name>
    <dbReference type="NCBI Taxonomy" id="56730"/>
    <lineage>
        <taxon>Bacteria</taxon>
        <taxon>Pseudomonadati</taxon>
        <taxon>Pseudomonadota</taxon>
        <taxon>Alphaproteobacteria</taxon>
        <taxon>Hyphomicrobiales</taxon>
        <taxon>Rhizobiaceae</taxon>
        <taxon>Rhizobium/Agrobacterium group</taxon>
        <taxon>Rhizobium</taxon>
    </lineage>
</organism>
<dbReference type="InterPro" id="IPR008920">
    <property type="entry name" value="TF_FadR/GntR_C"/>
</dbReference>
<dbReference type="Gene3D" id="1.20.120.530">
    <property type="entry name" value="GntR ligand-binding domain-like"/>
    <property type="match status" value="1"/>
</dbReference>
<evidence type="ECO:0000313" key="5">
    <source>
        <dbReference type="EMBL" id="APO66330.1"/>
    </source>
</evidence>
<dbReference type="GO" id="GO:0003700">
    <property type="term" value="F:DNA-binding transcription factor activity"/>
    <property type="evidence" value="ECO:0007669"/>
    <property type="project" value="InterPro"/>
</dbReference>
<dbReference type="InterPro" id="IPR036390">
    <property type="entry name" value="WH_DNA-bd_sf"/>
</dbReference>
<proteinExistence type="predicted"/>
<evidence type="ECO:0000313" key="6">
    <source>
        <dbReference type="Proteomes" id="UP000184749"/>
    </source>
</evidence>
<dbReference type="InterPro" id="IPR011711">
    <property type="entry name" value="GntR_C"/>
</dbReference>
<dbReference type="OrthoDB" id="7192778at2"/>
<evidence type="ECO:0000256" key="3">
    <source>
        <dbReference type="ARBA" id="ARBA00023163"/>
    </source>
</evidence>
<dbReference type="SUPFAM" id="SSF48008">
    <property type="entry name" value="GntR ligand-binding domain-like"/>
    <property type="match status" value="1"/>
</dbReference>
<sequence length="237" mass="27095">MSSRRDIIVEQDENDAFRGAQTLTAVEALSSAVRKRILSGEFRPGEFLRDAKMCEEHSTSRHTFRTAAHALVNEGLLRQIPNRGFVLPEFGPDDIIDITRMRGAIEGEAVRMIVLTGLIPQQAIDAVKVMRTSKLSADKSTLVAADRDFHRSIIDASGSVRLRRVYANLESEIELLLVQRQHFYSEPGEMAEEHERLIHSLRNRHYEKARAAFEEHWTDLQTKLLQNIHSPRDENDR</sequence>
<dbReference type="Pfam" id="PF00392">
    <property type="entry name" value="GntR"/>
    <property type="match status" value="1"/>
</dbReference>
<dbReference type="PROSITE" id="PS50949">
    <property type="entry name" value="HTH_GNTR"/>
    <property type="match status" value="1"/>
</dbReference>
<dbReference type="InterPro" id="IPR000524">
    <property type="entry name" value="Tscrpt_reg_HTH_GntR"/>
</dbReference>
<dbReference type="Proteomes" id="UP000184749">
    <property type="component" value="Chromosome"/>
</dbReference>
<dbReference type="Gene3D" id="1.10.10.10">
    <property type="entry name" value="Winged helix-like DNA-binding domain superfamily/Winged helix DNA-binding domain"/>
    <property type="match status" value="1"/>
</dbReference>
<dbReference type="EMBL" id="CP017101">
    <property type="protein sequence ID" value="APO66330.1"/>
    <property type="molecule type" value="Genomic_DNA"/>
</dbReference>
<keyword evidence="2" id="KW-0238">DNA-binding</keyword>